<gene>
    <name evidence="3" type="ORF">HYFRA_00007233</name>
</gene>
<name>A0A9N9L088_9HELO</name>
<dbReference type="AlphaFoldDB" id="A0A9N9L088"/>
<proteinExistence type="inferred from homology"/>
<dbReference type="Gene3D" id="3.30.70.100">
    <property type="match status" value="1"/>
</dbReference>
<dbReference type="Pfam" id="PF07110">
    <property type="entry name" value="EthD"/>
    <property type="match status" value="1"/>
</dbReference>
<keyword evidence="4" id="KW-1185">Reference proteome</keyword>
<reference evidence="3" key="1">
    <citation type="submission" date="2021-07" db="EMBL/GenBank/DDBJ databases">
        <authorList>
            <person name="Durling M."/>
        </authorList>
    </citation>
    <scope>NUCLEOTIDE SEQUENCE</scope>
</reference>
<organism evidence="3 4">
    <name type="scientific">Hymenoscyphus fraxineus</name>
    <dbReference type="NCBI Taxonomy" id="746836"/>
    <lineage>
        <taxon>Eukaryota</taxon>
        <taxon>Fungi</taxon>
        <taxon>Dikarya</taxon>
        <taxon>Ascomycota</taxon>
        <taxon>Pezizomycotina</taxon>
        <taxon>Leotiomycetes</taxon>
        <taxon>Helotiales</taxon>
        <taxon>Helotiaceae</taxon>
        <taxon>Hymenoscyphus</taxon>
    </lineage>
</organism>
<evidence type="ECO:0000259" key="2">
    <source>
        <dbReference type="Pfam" id="PF07110"/>
    </source>
</evidence>
<sequence>MAEISQTEKRPLKYTVTHYRKAHHTHEAFMKWIVETHLPLAMPIFKKHGIISYSLFTTPASLNEPLRAEIGKMRPTWEFADFDCFIEYLIPDMEAIMKVLGDADWQAAVRDQDEWLESGKALVSLGYHTTYLRETGEVVNMKMG</sequence>
<dbReference type="SUPFAM" id="SSF54909">
    <property type="entry name" value="Dimeric alpha+beta barrel"/>
    <property type="match status" value="1"/>
</dbReference>
<dbReference type="InterPro" id="IPR011008">
    <property type="entry name" value="Dimeric_a/b-barrel"/>
</dbReference>
<dbReference type="GO" id="GO:0016491">
    <property type="term" value="F:oxidoreductase activity"/>
    <property type="evidence" value="ECO:0007669"/>
    <property type="project" value="InterPro"/>
</dbReference>
<comment type="similarity">
    <text evidence="1">Belongs to the tpcK family.</text>
</comment>
<evidence type="ECO:0000256" key="1">
    <source>
        <dbReference type="ARBA" id="ARBA00005986"/>
    </source>
</evidence>
<accession>A0A9N9L088</accession>
<evidence type="ECO:0000313" key="4">
    <source>
        <dbReference type="Proteomes" id="UP000696280"/>
    </source>
</evidence>
<dbReference type="EMBL" id="CAJVRL010000060">
    <property type="protein sequence ID" value="CAG8955217.1"/>
    <property type="molecule type" value="Genomic_DNA"/>
</dbReference>
<feature type="domain" description="EthD" evidence="2">
    <location>
        <begin position="23"/>
        <end position="117"/>
    </location>
</feature>
<protein>
    <recommendedName>
        <fullName evidence="2">EthD domain-containing protein</fullName>
    </recommendedName>
</protein>
<dbReference type="InterPro" id="IPR009799">
    <property type="entry name" value="EthD_dom"/>
</dbReference>
<comment type="caution">
    <text evidence="3">The sequence shown here is derived from an EMBL/GenBank/DDBJ whole genome shotgun (WGS) entry which is preliminary data.</text>
</comment>
<dbReference type="OrthoDB" id="3454835at2759"/>
<dbReference type="Proteomes" id="UP000696280">
    <property type="component" value="Unassembled WGS sequence"/>
</dbReference>
<evidence type="ECO:0000313" key="3">
    <source>
        <dbReference type="EMBL" id="CAG8955217.1"/>
    </source>
</evidence>